<reference evidence="2 3" key="1">
    <citation type="journal article" date="2009" name="PLoS ONE">
        <title>Genome analysis of the anaerobic thermohalophilic bacterium Halothermothrix orenii.</title>
        <authorList>
            <person name="Mavromatis K."/>
            <person name="Ivanova N."/>
            <person name="Anderson I."/>
            <person name="Lykidis A."/>
            <person name="Hooper S.D."/>
            <person name="Sun H."/>
            <person name="Kunin V."/>
            <person name="Lapidus A."/>
            <person name="Hugenholtz P."/>
            <person name="Patel B."/>
            <person name="Kyrpides N.C."/>
        </authorList>
    </citation>
    <scope>NUCLEOTIDE SEQUENCE [LARGE SCALE GENOMIC DNA]</scope>
    <source>
        <strain evidence="3">H 168 / OCM 544 / DSM 9562</strain>
    </source>
</reference>
<protein>
    <submittedName>
        <fullName evidence="2">SAM-dependent methyltransferase</fullName>
    </submittedName>
</protein>
<evidence type="ECO:0000313" key="2">
    <source>
        <dbReference type="EMBL" id="ACL70132.1"/>
    </source>
</evidence>
<dbReference type="Gene3D" id="3.40.50.150">
    <property type="entry name" value="Vaccinia Virus protein VP39"/>
    <property type="match status" value="1"/>
</dbReference>
<dbReference type="eggNOG" id="COG2890">
    <property type="taxonomic scope" value="Bacteria"/>
</dbReference>
<keyword evidence="2" id="KW-0489">Methyltransferase</keyword>
<dbReference type="EMBL" id="CP001098">
    <property type="protein sequence ID" value="ACL70132.1"/>
    <property type="molecule type" value="Genomic_DNA"/>
</dbReference>
<dbReference type="AlphaFoldDB" id="B8CXW3"/>
<dbReference type="Proteomes" id="UP000000719">
    <property type="component" value="Chromosome"/>
</dbReference>
<organism evidence="2 3">
    <name type="scientific">Halothermothrix orenii (strain H 168 / OCM 544 / DSM 9562)</name>
    <dbReference type="NCBI Taxonomy" id="373903"/>
    <lineage>
        <taxon>Bacteria</taxon>
        <taxon>Bacillati</taxon>
        <taxon>Bacillota</taxon>
        <taxon>Clostridia</taxon>
        <taxon>Halanaerobiales</taxon>
        <taxon>Halothermotrichaceae</taxon>
        <taxon>Halothermothrix</taxon>
    </lineage>
</organism>
<accession>B8CXW3</accession>
<dbReference type="OrthoDB" id="1707222at2"/>
<dbReference type="SUPFAM" id="SSF53335">
    <property type="entry name" value="S-adenosyl-L-methionine-dependent methyltransferases"/>
    <property type="match status" value="1"/>
</dbReference>
<evidence type="ECO:0000313" key="3">
    <source>
        <dbReference type="Proteomes" id="UP000000719"/>
    </source>
</evidence>
<keyword evidence="2" id="KW-0808">Transferase</keyword>
<gene>
    <name evidence="2" type="ordered locus">Hore_13800</name>
</gene>
<sequence length="165" mass="18976">MPSVTKLEINEVSNIAAVKLCASSYGTSTSGTPRTLDEMIKEVYAMKGGYKETEKYWDKVFKQEDLYDPFEKLSYSEMEEAIQWLCKDSDFILDFGCGNGKVLNRCLNYKVKKVYGIDLSEQAINIAKKVVNNNQLQDKCNYLYGGIDLLKKLMIIHMMEQFYLI</sequence>
<feature type="domain" description="Methyltransferase" evidence="1">
    <location>
        <begin position="92"/>
        <end position="143"/>
    </location>
</feature>
<evidence type="ECO:0000259" key="1">
    <source>
        <dbReference type="Pfam" id="PF13649"/>
    </source>
</evidence>
<dbReference type="InterPro" id="IPR029063">
    <property type="entry name" value="SAM-dependent_MTases_sf"/>
</dbReference>
<dbReference type="HOGENOM" id="CLU_1608561_0_0_9"/>
<dbReference type="Pfam" id="PF13649">
    <property type="entry name" value="Methyltransf_25"/>
    <property type="match status" value="1"/>
</dbReference>
<dbReference type="STRING" id="373903.Hore_13800"/>
<dbReference type="KEGG" id="hor:Hore_13800"/>
<proteinExistence type="predicted"/>
<dbReference type="CDD" id="cd02440">
    <property type="entry name" value="AdoMet_MTases"/>
    <property type="match status" value="1"/>
</dbReference>
<dbReference type="GO" id="GO:0008168">
    <property type="term" value="F:methyltransferase activity"/>
    <property type="evidence" value="ECO:0007669"/>
    <property type="project" value="UniProtKB-KW"/>
</dbReference>
<dbReference type="GO" id="GO:0032259">
    <property type="term" value="P:methylation"/>
    <property type="evidence" value="ECO:0007669"/>
    <property type="project" value="UniProtKB-KW"/>
</dbReference>
<name>B8CXW3_HALOH</name>
<dbReference type="InterPro" id="IPR041698">
    <property type="entry name" value="Methyltransf_25"/>
</dbReference>
<keyword evidence="3" id="KW-1185">Reference proteome</keyword>